<evidence type="ECO:0000313" key="2">
    <source>
        <dbReference type="EMBL" id="MDP0590335.1"/>
    </source>
</evidence>
<organism evidence="2 3">
    <name type="scientific">Candidatus Endonucleibacter bathymodioli</name>
    <dbReference type="NCBI Taxonomy" id="539814"/>
    <lineage>
        <taxon>Bacteria</taxon>
        <taxon>Pseudomonadati</taxon>
        <taxon>Pseudomonadota</taxon>
        <taxon>Gammaproteobacteria</taxon>
        <taxon>Oceanospirillales</taxon>
        <taxon>Endozoicomonadaceae</taxon>
        <taxon>Candidatus Endonucleibacter</taxon>
    </lineage>
</organism>
<name>A0AA90NNZ0_9GAMM</name>
<dbReference type="PANTHER" id="PTHR35604:SF2">
    <property type="entry name" value="TRANSPOSASE INSH FOR INSERTION SEQUENCE ELEMENT IS5A-RELATED"/>
    <property type="match status" value="1"/>
</dbReference>
<sequence>MSDHAVENALRDIQSMRVFVGLSLNGTIPGHTTIMNFRHLLERHDLVRKIFNEVNDWLSDAGVLVK</sequence>
<reference evidence="2 3" key="1">
    <citation type="journal article" date="2023" name="bioRxiv">
        <title>An intranuclear bacterial parasite of deep-sea mussels expresses apoptosis inhibitors acquired from its host.</title>
        <authorList>
            <person name="Gonzalez Porras M.A."/>
            <person name="Assie A."/>
            <person name="Tietjen M."/>
            <person name="Violette M."/>
            <person name="Kleiner M."/>
            <person name="Gruber-Vodicka H."/>
            <person name="Dubilier N."/>
            <person name="Leisch N."/>
        </authorList>
    </citation>
    <scope>NUCLEOTIDE SEQUENCE [LARGE SCALE GENOMIC DNA]</scope>
    <source>
        <strain evidence="2">IAP13</strain>
    </source>
</reference>
<dbReference type="PANTHER" id="PTHR35604">
    <property type="entry name" value="TRANSPOSASE INSH FOR INSERTION SEQUENCE ELEMENT IS5A-RELATED"/>
    <property type="match status" value="1"/>
</dbReference>
<keyword evidence="3" id="KW-1185">Reference proteome</keyword>
<evidence type="ECO:0000259" key="1">
    <source>
        <dbReference type="Pfam" id="PF05598"/>
    </source>
</evidence>
<dbReference type="AlphaFoldDB" id="A0AA90NNZ0"/>
<feature type="domain" description="Transposase InsH N-terminal" evidence="1">
    <location>
        <begin position="2"/>
        <end position="39"/>
    </location>
</feature>
<proteinExistence type="predicted"/>
<comment type="caution">
    <text evidence="2">The sequence shown here is derived from an EMBL/GenBank/DDBJ whole genome shotgun (WGS) entry which is preliminary data.</text>
</comment>
<dbReference type="EMBL" id="JASXSV010000047">
    <property type="protein sequence ID" value="MDP0590335.1"/>
    <property type="molecule type" value="Genomic_DNA"/>
</dbReference>
<dbReference type="Proteomes" id="UP001178148">
    <property type="component" value="Unassembled WGS sequence"/>
</dbReference>
<dbReference type="InterPro" id="IPR008490">
    <property type="entry name" value="Transposase_InsH_N"/>
</dbReference>
<gene>
    <name evidence="2" type="ORF">QS748_14555</name>
</gene>
<accession>A0AA90NNZ0</accession>
<protein>
    <submittedName>
        <fullName evidence="2">Transposase</fullName>
    </submittedName>
</protein>
<dbReference type="Pfam" id="PF05598">
    <property type="entry name" value="DUF772"/>
    <property type="match status" value="1"/>
</dbReference>
<evidence type="ECO:0000313" key="3">
    <source>
        <dbReference type="Proteomes" id="UP001178148"/>
    </source>
</evidence>